<feature type="region of interest" description="Disordered" evidence="2">
    <location>
        <begin position="400"/>
        <end position="421"/>
    </location>
</feature>
<feature type="compositionally biased region" description="Polar residues" evidence="2">
    <location>
        <begin position="154"/>
        <end position="174"/>
    </location>
</feature>
<feature type="coiled-coil region" evidence="1">
    <location>
        <begin position="346"/>
        <end position="388"/>
    </location>
</feature>
<proteinExistence type="predicted"/>
<feature type="compositionally biased region" description="Polar residues" evidence="2">
    <location>
        <begin position="400"/>
        <end position="412"/>
    </location>
</feature>
<dbReference type="AlphaFoldDB" id="A0AAD2CG76"/>
<name>A0AAD2CG76_9STRA</name>
<feature type="region of interest" description="Disordered" evidence="2">
    <location>
        <begin position="473"/>
        <end position="505"/>
    </location>
</feature>
<feature type="compositionally biased region" description="Polar residues" evidence="2">
    <location>
        <begin position="235"/>
        <end position="258"/>
    </location>
</feature>
<comment type="caution">
    <text evidence="3">The sequence shown here is derived from an EMBL/GenBank/DDBJ whole genome shotgun (WGS) entry which is preliminary data.</text>
</comment>
<evidence type="ECO:0000313" key="3">
    <source>
        <dbReference type="EMBL" id="CAJ1931050.1"/>
    </source>
</evidence>
<feature type="compositionally biased region" description="Gly residues" evidence="2">
    <location>
        <begin position="1"/>
        <end position="23"/>
    </location>
</feature>
<dbReference type="EMBL" id="CAKOGP040000120">
    <property type="protein sequence ID" value="CAJ1931050.1"/>
    <property type="molecule type" value="Genomic_DNA"/>
</dbReference>
<evidence type="ECO:0000313" key="4">
    <source>
        <dbReference type="Proteomes" id="UP001295423"/>
    </source>
</evidence>
<evidence type="ECO:0000256" key="1">
    <source>
        <dbReference type="SAM" id="Coils"/>
    </source>
</evidence>
<accession>A0AAD2CG76</accession>
<feature type="region of interest" description="Disordered" evidence="2">
    <location>
        <begin position="112"/>
        <end position="309"/>
    </location>
</feature>
<sequence length="505" mass="54467">MARGGGRAGRHGQGGRGRGGGRGQPSRPRGRAYTRKEFETVFEVLRVWLPITAPEWMKCADLINQKLEQPRPWDSIRQKFNKLICAVEPSGDTEPGWEVLQARSIAAEIGIRMDGSSGGSDDEFVAGGSDSDNDDDSGENGGNSNGNDNDNGGVATNHQDNNINGEASNDTGETANDGEAEASRNCEGAAEDDNMLDEAQRLQAQMDRYRAAAESSSEDEEITRLLQAGLPSVSLGPSSALRSTSPTPQAGGRSKSTSPTPPASGRSKSNSPTPPAGGSPVTMGDKVFGFAPLSRPPPSKKSKKEDPVASAITSVATAAMDVYQKTESMKNARYEREAKDRNARQDREMRLQIEQARQNEARAERQFRMQLEQTCMEMQLQMQQSQQQMQMFALLAGSSTASNPVNPFSSPTAPGGRNMPSQLLSASMELQTQEATQETIVGTVESPLAVIDTEVENSDISTVSSVYDTFDPSHQKQHYYQKSKKLTGINKITPPKDAPKGPPKK</sequence>
<keyword evidence="1" id="KW-0175">Coiled coil</keyword>
<evidence type="ECO:0000256" key="2">
    <source>
        <dbReference type="SAM" id="MobiDB-lite"/>
    </source>
</evidence>
<dbReference type="Proteomes" id="UP001295423">
    <property type="component" value="Unassembled WGS sequence"/>
</dbReference>
<keyword evidence="4" id="KW-1185">Reference proteome</keyword>
<reference evidence="3" key="1">
    <citation type="submission" date="2023-08" db="EMBL/GenBank/DDBJ databases">
        <authorList>
            <person name="Audoor S."/>
            <person name="Bilcke G."/>
        </authorList>
    </citation>
    <scope>NUCLEOTIDE SEQUENCE</scope>
</reference>
<feature type="region of interest" description="Disordered" evidence="2">
    <location>
        <begin position="1"/>
        <end position="33"/>
    </location>
</feature>
<gene>
    <name evidence="3" type="ORF">CYCCA115_LOCUS2214</name>
</gene>
<protein>
    <submittedName>
        <fullName evidence="3">Uncharacterized protein</fullName>
    </submittedName>
</protein>
<organism evidence="3 4">
    <name type="scientific">Cylindrotheca closterium</name>
    <dbReference type="NCBI Taxonomy" id="2856"/>
    <lineage>
        <taxon>Eukaryota</taxon>
        <taxon>Sar</taxon>
        <taxon>Stramenopiles</taxon>
        <taxon>Ochrophyta</taxon>
        <taxon>Bacillariophyta</taxon>
        <taxon>Bacillariophyceae</taxon>
        <taxon>Bacillariophycidae</taxon>
        <taxon>Bacillariales</taxon>
        <taxon>Bacillariaceae</taxon>
        <taxon>Cylindrotheca</taxon>
    </lineage>
</organism>
<feature type="compositionally biased region" description="Basic residues" evidence="2">
    <location>
        <begin position="475"/>
        <end position="485"/>
    </location>
</feature>